<sequence length="286" mass="33646">MKQSEDRTRELEKYFLSMDQKVQLQPGKKKEVLQQVNSGIDNLEGSMDKRSTYKKKVSTPLKYYLVLGSVASLILVLFLPSVSQFIGESSPDRSHLEKLYEIVEKHTTFTNRIPVFDDFQVNQINHYKDNTFEELRIEYIPRNVLSPEIIEMIEKGERIERRDLPFIIYGPYWSPPFPNNMFDYYQIIVVVSNEDPVFFNHSRIKIDNAKLLEVDGVEVRYVFEDEQLGFPVYNNHPQEFRFHIETDGAHYQVDVIPDPEFETTEEEVEQLMKDMVRGILHAPSIN</sequence>
<feature type="transmembrane region" description="Helical" evidence="1">
    <location>
        <begin position="63"/>
        <end position="86"/>
    </location>
</feature>
<comment type="caution">
    <text evidence="2">The sequence shown here is derived from an EMBL/GenBank/DDBJ whole genome shotgun (WGS) entry which is preliminary data.</text>
</comment>
<accession>A0ABS6JUE4</accession>
<gene>
    <name evidence="2" type="ORF">KS407_12225</name>
</gene>
<keyword evidence="1" id="KW-0812">Transmembrane</keyword>
<evidence type="ECO:0008006" key="4">
    <source>
        <dbReference type="Google" id="ProtNLM"/>
    </source>
</evidence>
<evidence type="ECO:0000313" key="2">
    <source>
        <dbReference type="EMBL" id="MBU9722203.1"/>
    </source>
</evidence>
<keyword evidence="3" id="KW-1185">Reference proteome</keyword>
<evidence type="ECO:0000256" key="1">
    <source>
        <dbReference type="SAM" id="Phobius"/>
    </source>
</evidence>
<organism evidence="2 3">
    <name type="scientific">Evansella alkalicola</name>
    <dbReference type="NCBI Taxonomy" id="745819"/>
    <lineage>
        <taxon>Bacteria</taxon>
        <taxon>Bacillati</taxon>
        <taxon>Bacillota</taxon>
        <taxon>Bacilli</taxon>
        <taxon>Bacillales</taxon>
        <taxon>Bacillaceae</taxon>
        <taxon>Evansella</taxon>
    </lineage>
</organism>
<dbReference type="Proteomes" id="UP000790580">
    <property type="component" value="Unassembled WGS sequence"/>
</dbReference>
<dbReference type="EMBL" id="JAHQCR010000050">
    <property type="protein sequence ID" value="MBU9722203.1"/>
    <property type="molecule type" value="Genomic_DNA"/>
</dbReference>
<keyword evidence="1" id="KW-1133">Transmembrane helix</keyword>
<keyword evidence="1" id="KW-0472">Membrane</keyword>
<evidence type="ECO:0000313" key="3">
    <source>
        <dbReference type="Proteomes" id="UP000790580"/>
    </source>
</evidence>
<name>A0ABS6JUE4_9BACI</name>
<reference evidence="2 3" key="1">
    <citation type="submission" date="2021-06" db="EMBL/GenBank/DDBJ databases">
        <title>Bacillus sp. RD4P76, an endophyte from a halophyte.</title>
        <authorList>
            <person name="Sun J.-Q."/>
        </authorList>
    </citation>
    <scope>NUCLEOTIDE SEQUENCE [LARGE SCALE GENOMIC DNA]</scope>
    <source>
        <strain evidence="2 3">JCM 17098</strain>
    </source>
</reference>
<dbReference type="RefSeq" id="WP_088076440.1">
    <property type="nucleotide sequence ID" value="NZ_JAHQCR010000050.1"/>
</dbReference>
<proteinExistence type="predicted"/>
<protein>
    <recommendedName>
        <fullName evidence="4">DUF4367 domain-containing protein</fullName>
    </recommendedName>
</protein>